<keyword evidence="10" id="KW-1185">Reference proteome</keyword>
<dbReference type="EC" id="6.3.2.9" evidence="7"/>
<protein>
    <recommendedName>
        <fullName evidence="7">UDP-N-acetylmuramoylalanine--D-glutamate ligase</fullName>
        <ecNumber evidence="7">6.3.2.9</ecNumber>
    </recommendedName>
    <alternativeName>
        <fullName evidence="7">D-glutamic acid-adding enzyme</fullName>
    </alternativeName>
    <alternativeName>
        <fullName evidence="7">UDP-N-acetylmuramoyl-L-alanyl-D-glutamate synthetase</fullName>
    </alternativeName>
</protein>
<dbReference type="InterPro" id="IPR005762">
    <property type="entry name" value="MurD"/>
</dbReference>
<keyword evidence="7" id="KW-0132">Cell division</keyword>
<feature type="domain" description="Mur ligase central" evidence="8">
    <location>
        <begin position="126"/>
        <end position="307"/>
    </location>
</feature>
<keyword evidence="5 7" id="KW-0547">Nucleotide-binding</keyword>
<keyword evidence="7" id="KW-0131">Cell cycle</keyword>
<dbReference type="SUPFAM" id="SSF53623">
    <property type="entry name" value="MurD-like peptide ligases, catalytic domain"/>
    <property type="match status" value="1"/>
</dbReference>
<dbReference type="SUPFAM" id="SSF51984">
    <property type="entry name" value="MurCD N-terminal domain"/>
    <property type="match status" value="1"/>
</dbReference>
<evidence type="ECO:0000259" key="8">
    <source>
        <dbReference type="Pfam" id="PF08245"/>
    </source>
</evidence>
<dbReference type="Gene3D" id="3.90.190.20">
    <property type="entry name" value="Mur ligase, C-terminal domain"/>
    <property type="match status" value="1"/>
</dbReference>
<evidence type="ECO:0000313" key="10">
    <source>
        <dbReference type="Proteomes" id="UP001327219"/>
    </source>
</evidence>
<evidence type="ECO:0000256" key="3">
    <source>
        <dbReference type="ARBA" id="ARBA00022490"/>
    </source>
</evidence>
<dbReference type="Gene3D" id="3.40.50.720">
    <property type="entry name" value="NAD(P)-binding Rossmann-like Domain"/>
    <property type="match status" value="1"/>
</dbReference>
<keyword evidence="7" id="KW-0573">Peptidoglycan synthesis</keyword>
<evidence type="ECO:0000256" key="5">
    <source>
        <dbReference type="ARBA" id="ARBA00022741"/>
    </source>
</evidence>
<keyword evidence="7" id="KW-0133">Cell shape</keyword>
<comment type="subcellular location">
    <subcellularLocation>
        <location evidence="1 7">Cytoplasm</location>
    </subcellularLocation>
</comment>
<dbReference type="GO" id="GO:0016874">
    <property type="term" value="F:ligase activity"/>
    <property type="evidence" value="ECO:0007669"/>
    <property type="project" value="UniProtKB-KW"/>
</dbReference>
<dbReference type="Pfam" id="PF08245">
    <property type="entry name" value="Mur_ligase_M"/>
    <property type="match status" value="1"/>
</dbReference>
<keyword evidence="6 7" id="KW-0067">ATP-binding</keyword>
<dbReference type="NCBIfam" id="TIGR01087">
    <property type="entry name" value="murD"/>
    <property type="match status" value="1"/>
</dbReference>
<dbReference type="PANTHER" id="PTHR43692">
    <property type="entry name" value="UDP-N-ACETYLMURAMOYLALANINE--D-GLUTAMATE LIGASE"/>
    <property type="match status" value="1"/>
</dbReference>
<dbReference type="EMBL" id="CP110820">
    <property type="protein sequence ID" value="WPX96301.1"/>
    <property type="molecule type" value="Genomic_DNA"/>
</dbReference>
<dbReference type="InterPro" id="IPR036565">
    <property type="entry name" value="Mur-like_cat_sf"/>
</dbReference>
<evidence type="ECO:0000256" key="2">
    <source>
        <dbReference type="ARBA" id="ARBA00004752"/>
    </source>
</evidence>
<keyword evidence="7" id="KW-0961">Cell wall biogenesis/degradation</keyword>
<evidence type="ECO:0000256" key="7">
    <source>
        <dbReference type="HAMAP-Rule" id="MF_00639"/>
    </source>
</evidence>
<evidence type="ECO:0000256" key="1">
    <source>
        <dbReference type="ARBA" id="ARBA00004496"/>
    </source>
</evidence>
<evidence type="ECO:0000256" key="4">
    <source>
        <dbReference type="ARBA" id="ARBA00022598"/>
    </source>
</evidence>
<keyword evidence="3 7" id="KW-0963">Cytoplasm</keyword>
<gene>
    <name evidence="7" type="primary">murD</name>
    <name evidence="9" type="ORF">Bandiella_00410</name>
</gene>
<accession>A0ABZ0UM23</accession>
<organism evidence="9 10">
    <name type="scientific">Candidatus Bandiella euplotis</name>
    <dbReference type="NCBI Taxonomy" id="1664265"/>
    <lineage>
        <taxon>Bacteria</taxon>
        <taxon>Pseudomonadati</taxon>
        <taxon>Pseudomonadota</taxon>
        <taxon>Alphaproteobacteria</taxon>
        <taxon>Rickettsiales</taxon>
        <taxon>Candidatus Midichloriaceae</taxon>
        <taxon>Candidatus Bandiella</taxon>
    </lineage>
</organism>
<dbReference type="Proteomes" id="UP001327219">
    <property type="component" value="Chromosome"/>
</dbReference>
<dbReference type="InterPro" id="IPR013221">
    <property type="entry name" value="Mur_ligase_cen"/>
</dbReference>
<dbReference type="InterPro" id="IPR036615">
    <property type="entry name" value="Mur_ligase_C_dom_sf"/>
</dbReference>
<sequence length="465" mass="51880">MAVHVVQSEIGSVSNRKVGVFGLGKTGVQSVKTLLAKGFIVNAWDDSEGKVLEVKKIIKDNNVMFSNVLNEDEIADLEFVIVSPGIPFKYPAPHRIFTYCQKYNIPIKTDIELLFEASPNANFIGVTGTNGKSTTVSLINHVLEVSNRRSVLGGNIGTPALSLPILQDPSENYVLELSSYQLEILNNFQFNIAALLSITPDHLDRYESVDSYTEAKLRIFQNQMPDDFAIISINTENGRNIHYKLNEVCAQKIIPISSEKILDSGVSIIEDKLYDCYFEHETLHIFLPQSLRGQHNAENITVAYVAAKILGITTQEIIQALSTFVGLPHRMELVFQRGQMTFINDSKATNIASASKALDLYQDIYWIAGGIFKEKDVFSLGSHLRNVKRCYLVGMDAEIFIPLLAKHSVPYMRAGSIENALLEIKKETPKGTVLLSPACASFDQWKNFEERGDVFRALVLKHFAS</sequence>
<dbReference type="HAMAP" id="MF_00639">
    <property type="entry name" value="MurD"/>
    <property type="match status" value="1"/>
</dbReference>
<feature type="binding site" evidence="7">
    <location>
        <begin position="128"/>
        <end position="134"/>
    </location>
    <ligand>
        <name>ATP</name>
        <dbReference type="ChEBI" id="CHEBI:30616"/>
    </ligand>
</feature>
<name>A0ABZ0UM23_9RICK</name>
<comment type="similarity">
    <text evidence="7">Belongs to the MurCDEF family.</text>
</comment>
<evidence type="ECO:0000313" key="9">
    <source>
        <dbReference type="EMBL" id="WPX96301.1"/>
    </source>
</evidence>
<dbReference type="PANTHER" id="PTHR43692:SF1">
    <property type="entry name" value="UDP-N-ACETYLMURAMOYLALANINE--D-GLUTAMATE LIGASE"/>
    <property type="match status" value="1"/>
</dbReference>
<dbReference type="Pfam" id="PF21799">
    <property type="entry name" value="MurD-like_N"/>
    <property type="match status" value="1"/>
</dbReference>
<comment type="pathway">
    <text evidence="2 7">Cell wall biogenesis; peptidoglycan biosynthesis.</text>
</comment>
<keyword evidence="4 7" id="KW-0436">Ligase</keyword>
<dbReference type="Gene3D" id="3.40.1190.10">
    <property type="entry name" value="Mur-like, catalytic domain"/>
    <property type="match status" value="1"/>
</dbReference>
<proteinExistence type="inferred from homology"/>
<evidence type="ECO:0000256" key="6">
    <source>
        <dbReference type="ARBA" id="ARBA00022840"/>
    </source>
</evidence>
<reference evidence="9 10" key="1">
    <citation type="submission" date="2022-11" db="EMBL/GenBank/DDBJ databases">
        <title>Host association and intracellularity evolved multiple times independently in the Rickettsiales.</title>
        <authorList>
            <person name="Castelli M."/>
            <person name="Nardi T."/>
            <person name="Gammuto L."/>
            <person name="Bellinzona G."/>
            <person name="Sabaneyeva E."/>
            <person name="Potekhin A."/>
            <person name="Serra V."/>
            <person name="Petroni G."/>
            <person name="Sassera D."/>
        </authorList>
    </citation>
    <scope>NUCLEOTIDE SEQUENCE [LARGE SCALE GENOMIC DNA]</scope>
    <source>
        <strain evidence="9 10">NDG2</strain>
    </source>
</reference>
<comment type="function">
    <text evidence="7">Cell wall formation. Catalyzes the addition of glutamate to the nucleotide precursor UDP-N-acetylmuramoyl-L-alanine (UMA).</text>
</comment>
<dbReference type="SUPFAM" id="SSF53244">
    <property type="entry name" value="MurD-like peptide ligases, peptide-binding domain"/>
    <property type="match status" value="1"/>
</dbReference>
<comment type="catalytic activity">
    <reaction evidence="7">
        <text>UDP-N-acetyl-alpha-D-muramoyl-L-alanine + D-glutamate + ATP = UDP-N-acetyl-alpha-D-muramoyl-L-alanyl-D-glutamate + ADP + phosphate + H(+)</text>
        <dbReference type="Rhea" id="RHEA:16429"/>
        <dbReference type="ChEBI" id="CHEBI:15378"/>
        <dbReference type="ChEBI" id="CHEBI:29986"/>
        <dbReference type="ChEBI" id="CHEBI:30616"/>
        <dbReference type="ChEBI" id="CHEBI:43474"/>
        <dbReference type="ChEBI" id="CHEBI:83898"/>
        <dbReference type="ChEBI" id="CHEBI:83900"/>
        <dbReference type="ChEBI" id="CHEBI:456216"/>
        <dbReference type="EC" id="6.3.2.9"/>
    </reaction>
</comment>